<dbReference type="STRING" id="97359.A0A550C7R3"/>
<dbReference type="PROSITE" id="PS50056">
    <property type="entry name" value="TYR_PHOSPHATASE_2"/>
    <property type="match status" value="1"/>
</dbReference>
<accession>A0A550C7R3</accession>
<dbReference type="GO" id="GO:0004722">
    <property type="term" value="F:protein serine/threonine phosphatase activity"/>
    <property type="evidence" value="ECO:0007669"/>
    <property type="project" value="UniProtKB-EC"/>
</dbReference>
<reference evidence="8 9" key="1">
    <citation type="journal article" date="2019" name="New Phytol.">
        <title>Comparative genomics reveals unique wood-decay strategies and fruiting body development in the Schizophyllaceae.</title>
        <authorList>
            <person name="Almasi E."/>
            <person name="Sahu N."/>
            <person name="Krizsan K."/>
            <person name="Balint B."/>
            <person name="Kovacs G.M."/>
            <person name="Kiss B."/>
            <person name="Cseklye J."/>
            <person name="Drula E."/>
            <person name="Henrissat B."/>
            <person name="Nagy I."/>
            <person name="Chovatia M."/>
            <person name="Adam C."/>
            <person name="LaButti K."/>
            <person name="Lipzen A."/>
            <person name="Riley R."/>
            <person name="Grigoriev I.V."/>
            <person name="Nagy L.G."/>
        </authorList>
    </citation>
    <scope>NUCLEOTIDE SEQUENCE [LARGE SCALE GENOMIC DNA]</scope>
    <source>
        <strain evidence="8 9">NL-1724</strain>
    </source>
</reference>
<dbReference type="CDD" id="cd14498">
    <property type="entry name" value="DSP"/>
    <property type="match status" value="1"/>
</dbReference>
<keyword evidence="9" id="KW-1185">Reference proteome</keyword>
<evidence type="ECO:0000256" key="3">
    <source>
        <dbReference type="ARBA" id="ARBA00022912"/>
    </source>
</evidence>
<dbReference type="PROSITE" id="PS50054">
    <property type="entry name" value="TYR_PHOSPHATASE_DUAL"/>
    <property type="match status" value="1"/>
</dbReference>
<comment type="catalytic activity">
    <reaction evidence="5">
        <text>O-phospho-L-threonyl-[protein] + H2O = L-threonyl-[protein] + phosphate</text>
        <dbReference type="Rhea" id="RHEA:47004"/>
        <dbReference type="Rhea" id="RHEA-COMP:11060"/>
        <dbReference type="Rhea" id="RHEA-COMP:11605"/>
        <dbReference type="ChEBI" id="CHEBI:15377"/>
        <dbReference type="ChEBI" id="CHEBI:30013"/>
        <dbReference type="ChEBI" id="CHEBI:43474"/>
        <dbReference type="ChEBI" id="CHEBI:61977"/>
        <dbReference type="EC" id="3.1.3.16"/>
    </reaction>
</comment>
<evidence type="ECO:0000256" key="2">
    <source>
        <dbReference type="ARBA" id="ARBA00022801"/>
    </source>
</evidence>
<dbReference type="GO" id="GO:0005829">
    <property type="term" value="C:cytosol"/>
    <property type="evidence" value="ECO:0007669"/>
    <property type="project" value="TreeGrafter"/>
</dbReference>
<organism evidence="8 9">
    <name type="scientific">Schizophyllum amplum</name>
    <dbReference type="NCBI Taxonomy" id="97359"/>
    <lineage>
        <taxon>Eukaryota</taxon>
        <taxon>Fungi</taxon>
        <taxon>Dikarya</taxon>
        <taxon>Basidiomycota</taxon>
        <taxon>Agaricomycotina</taxon>
        <taxon>Agaricomycetes</taxon>
        <taxon>Agaricomycetidae</taxon>
        <taxon>Agaricales</taxon>
        <taxon>Schizophyllaceae</taxon>
        <taxon>Schizophyllum</taxon>
    </lineage>
</organism>
<dbReference type="InterPro" id="IPR029021">
    <property type="entry name" value="Prot-tyrosine_phosphatase-like"/>
</dbReference>
<dbReference type="SUPFAM" id="SSF52799">
    <property type="entry name" value="(Phosphotyrosine protein) phosphatases II"/>
    <property type="match status" value="1"/>
</dbReference>
<feature type="domain" description="Tyrosine specific protein phosphatases" evidence="7">
    <location>
        <begin position="92"/>
        <end position="159"/>
    </location>
</feature>
<name>A0A550C7R3_9AGAR</name>
<dbReference type="GO" id="GO:0004725">
    <property type="term" value="F:protein tyrosine phosphatase activity"/>
    <property type="evidence" value="ECO:0007669"/>
    <property type="project" value="TreeGrafter"/>
</dbReference>
<gene>
    <name evidence="8" type="ORF">BD626DRAFT_406867</name>
</gene>
<dbReference type="InterPro" id="IPR016130">
    <property type="entry name" value="Tyr_Pase_AS"/>
</dbReference>
<comment type="similarity">
    <text evidence="1">Belongs to the protein-tyrosine phosphatase family. Non-receptor class dual specificity subfamily.</text>
</comment>
<dbReference type="OrthoDB" id="2017893at2759"/>
<evidence type="ECO:0000256" key="1">
    <source>
        <dbReference type="ARBA" id="ARBA00008601"/>
    </source>
</evidence>
<dbReference type="EMBL" id="VDMD01000020">
    <property type="protein sequence ID" value="TRM60736.1"/>
    <property type="molecule type" value="Genomic_DNA"/>
</dbReference>
<evidence type="ECO:0000259" key="7">
    <source>
        <dbReference type="PROSITE" id="PS50056"/>
    </source>
</evidence>
<sequence>MMSFPAQNWQLVYRAATKHVVAADGDARYGRAASAITPRLYLSDYFTARDDETLARLGITHVVSVLELVPVLPERIPLGNRLHVSLLDTSTTDILSHLDRTTEFIRDALAADEKNRVLVHCFQGISRSATVVCAYLLASSTPKAGMLAHETIDWVRERRGIVCPNLGFRRQLDEYAKRYKTVGTPKRLSLSLAGRIRSLRGREKVEAKTTGSEATEADAEERSAKVRGIEVQTTEVVIAATRQGL</sequence>
<dbReference type="Proteomes" id="UP000320762">
    <property type="component" value="Unassembled WGS sequence"/>
</dbReference>
<comment type="catalytic activity">
    <reaction evidence="4">
        <text>O-phospho-L-seryl-[protein] + H2O = L-seryl-[protein] + phosphate</text>
        <dbReference type="Rhea" id="RHEA:20629"/>
        <dbReference type="Rhea" id="RHEA-COMP:9863"/>
        <dbReference type="Rhea" id="RHEA-COMP:11604"/>
        <dbReference type="ChEBI" id="CHEBI:15377"/>
        <dbReference type="ChEBI" id="CHEBI:29999"/>
        <dbReference type="ChEBI" id="CHEBI:43474"/>
        <dbReference type="ChEBI" id="CHEBI:83421"/>
        <dbReference type="EC" id="3.1.3.16"/>
    </reaction>
</comment>
<dbReference type="PANTHER" id="PTHR45948">
    <property type="entry name" value="DUAL SPECIFICITY PROTEIN PHOSPHATASE DDB_G0269404-RELATED"/>
    <property type="match status" value="1"/>
</dbReference>
<dbReference type="Gene3D" id="3.90.190.10">
    <property type="entry name" value="Protein tyrosine phosphatase superfamily"/>
    <property type="match status" value="1"/>
</dbReference>
<evidence type="ECO:0000313" key="9">
    <source>
        <dbReference type="Proteomes" id="UP000320762"/>
    </source>
</evidence>
<evidence type="ECO:0000256" key="4">
    <source>
        <dbReference type="ARBA" id="ARBA00047761"/>
    </source>
</evidence>
<dbReference type="InterPro" id="IPR000387">
    <property type="entry name" value="Tyr_Pase_dom"/>
</dbReference>
<evidence type="ECO:0000256" key="5">
    <source>
        <dbReference type="ARBA" id="ARBA00048336"/>
    </source>
</evidence>
<proteinExistence type="inferred from homology"/>
<dbReference type="Pfam" id="PF00782">
    <property type="entry name" value="DSPc"/>
    <property type="match status" value="1"/>
</dbReference>
<comment type="caution">
    <text evidence="8">The sequence shown here is derived from an EMBL/GenBank/DDBJ whole genome shotgun (WGS) entry which is preliminary data.</text>
</comment>
<evidence type="ECO:0000313" key="8">
    <source>
        <dbReference type="EMBL" id="TRM60736.1"/>
    </source>
</evidence>
<dbReference type="PRINTS" id="PR01908">
    <property type="entry name" value="ADSPHPHTASE"/>
</dbReference>
<protein>
    <submittedName>
        <fullName evidence="8">Protein-tyrosine phosphatase-like protein</fullName>
    </submittedName>
</protein>
<dbReference type="PANTHER" id="PTHR45948:SF2">
    <property type="entry name" value="DUAL SPECIFICITY PROTEIN PHOSPHATASE"/>
    <property type="match status" value="1"/>
</dbReference>
<feature type="domain" description="Tyrosine-protein phosphatase" evidence="6">
    <location>
        <begin position="32"/>
        <end position="181"/>
    </location>
</feature>
<evidence type="ECO:0000259" key="6">
    <source>
        <dbReference type="PROSITE" id="PS50054"/>
    </source>
</evidence>
<dbReference type="InterPro" id="IPR020422">
    <property type="entry name" value="TYR_PHOSPHATASE_DUAL_dom"/>
</dbReference>
<keyword evidence="2" id="KW-0378">Hydrolase</keyword>
<dbReference type="PROSITE" id="PS00383">
    <property type="entry name" value="TYR_PHOSPHATASE_1"/>
    <property type="match status" value="1"/>
</dbReference>
<dbReference type="AlphaFoldDB" id="A0A550C7R3"/>
<dbReference type="InterPro" id="IPR000340">
    <property type="entry name" value="Dual-sp_phosphatase_cat-dom"/>
</dbReference>
<keyword evidence="3" id="KW-0904">Protein phosphatase</keyword>
<dbReference type="SMART" id="SM00195">
    <property type="entry name" value="DSPc"/>
    <property type="match status" value="1"/>
</dbReference>
<dbReference type="GO" id="GO:0007165">
    <property type="term" value="P:signal transduction"/>
    <property type="evidence" value="ECO:0007669"/>
    <property type="project" value="TreeGrafter"/>
</dbReference>